<evidence type="ECO:0000313" key="2">
    <source>
        <dbReference type="Proteomes" id="UP000619293"/>
    </source>
</evidence>
<sequence length="95" mass="10005">MVDSPDPEAARAEAGEPATGWIVVSGERVVVGDEVTVDLGAPVLAVVDDVDVVLGLPLVRIREGAAADEVMVMTPGQIMGLAAERRWDGGRRSRR</sequence>
<evidence type="ECO:0000313" key="1">
    <source>
        <dbReference type="EMBL" id="GIF93628.1"/>
    </source>
</evidence>
<dbReference type="AlphaFoldDB" id="A0A8J3NV70"/>
<gene>
    <name evidence="1" type="ORF">Cch02nite_70720</name>
</gene>
<dbReference type="EMBL" id="BONG01000068">
    <property type="protein sequence ID" value="GIF93628.1"/>
    <property type="molecule type" value="Genomic_DNA"/>
</dbReference>
<reference evidence="1 2" key="1">
    <citation type="submission" date="2021-01" db="EMBL/GenBank/DDBJ databases">
        <title>Whole genome shotgun sequence of Catellatospora chokoriensis NBRC 107358.</title>
        <authorList>
            <person name="Komaki H."/>
            <person name="Tamura T."/>
        </authorList>
    </citation>
    <scope>NUCLEOTIDE SEQUENCE [LARGE SCALE GENOMIC DNA]</scope>
    <source>
        <strain evidence="1 2">NBRC 107358</strain>
    </source>
</reference>
<organism evidence="1 2">
    <name type="scientific">Catellatospora chokoriensis</name>
    <dbReference type="NCBI Taxonomy" id="310353"/>
    <lineage>
        <taxon>Bacteria</taxon>
        <taxon>Bacillati</taxon>
        <taxon>Actinomycetota</taxon>
        <taxon>Actinomycetes</taxon>
        <taxon>Micromonosporales</taxon>
        <taxon>Micromonosporaceae</taxon>
        <taxon>Catellatospora</taxon>
    </lineage>
</organism>
<proteinExistence type="predicted"/>
<dbReference type="Proteomes" id="UP000619293">
    <property type="component" value="Unassembled WGS sequence"/>
</dbReference>
<accession>A0A8J3NV70</accession>
<keyword evidence="2" id="KW-1185">Reference proteome</keyword>
<protein>
    <submittedName>
        <fullName evidence="1">Uncharacterized protein</fullName>
    </submittedName>
</protein>
<name>A0A8J3NV70_9ACTN</name>
<comment type="caution">
    <text evidence="1">The sequence shown here is derived from an EMBL/GenBank/DDBJ whole genome shotgun (WGS) entry which is preliminary data.</text>
</comment>